<dbReference type="SUPFAM" id="SSF51182">
    <property type="entry name" value="RmlC-like cupins"/>
    <property type="match status" value="1"/>
</dbReference>
<dbReference type="InterPro" id="IPR051610">
    <property type="entry name" value="GPI/OXD"/>
</dbReference>
<name>A0A6B0Z206_9CHLR</name>
<organism evidence="3">
    <name type="scientific">Caldilineaceae bacterium SB0664_bin_27</name>
    <dbReference type="NCBI Taxonomy" id="2605260"/>
    <lineage>
        <taxon>Bacteria</taxon>
        <taxon>Bacillati</taxon>
        <taxon>Chloroflexota</taxon>
        <taxon>Caldilineae</taxon>
        <taxon>Caldilineales</taxon>
        <taxon>Caldilineaceae</taxon>
    </lineage>
</organism>
<protein>
    <submittedName>
        <fullName evidence="3">Cupin domain-containing protein</fullName>
    </submittedName>
</protein>
<evidence type="ECO:0000256" key="1">
    <source>
        <dbReference type="ARBA" id="ARBA00022723"/>
    </source>
</evidence>
<dbReference type="Pfam" id="PF07883">
    <property type="entry name" value="Cupin_2"/>
    <property type="match status" value="1"/>
</dbReference>
<dbReference type="PANTHER" id="PTHR35848:SF6">
    <property type="entry name" value="CUPIN TYPE-2 DOMAIN-CONTAINING PROTEIN"/>
    <property type="match status" value="1"/>
</dbReference>
<dbReference type="AlphaFoldDB" id="A0A6B0Z206"/>
<dbReference type="GO" id="GO:0046872">
    <property type="term" value="F:metal ion binding"/>
    <property type="evidence" value="ECO:0007669"/>
    <property type="project" value="UniProtKB-KW"/>
</dbReference>
<evidence type="ECO:0000313" key="3">
    <source>
        <dbReference type="EMBL" id="MXY95678.1"/>
    </source>
</evidence>
<keyword evidence="1" id="KW-0479">Metal-binding</keyword>
<gene>
    <name evidence="3" type="ORF">F4Y42_19750</name>
</gene>
<evidence type="ECO:0000259" key="2">
    <source>
        <dbReference type="Pfam" id="PF07883"/>
    </source>
</evidence>
<feature type="domain" description="Cupin type-2" evidence="2">
    <location>
        <begin position="41"/>
        <end position="106"/>
    </location>
</feature>
<dbReference type="InterPro" id="IPR013096">
    <property type="entry name" value="Cupin_2"/>
</dbReference>
<proteinExistence type="predicted"/>
<dbReference type="EMBL" id="VXRG01000167">
    <property type="protein sequence ID" value="MXY95678.1"/>
    <property type="molecule type" value="Genomic_DNA"/>
</dbReference>
<comment type="caution">
    <text evidence="3">The sequence shown here is derived from an EMBL/GenBank/DDBJ whole genome shotgun (WGS) entry which is preliminary data.</text>
</comment>
<dbReference type="InterPro" id="IPR014710">
    <property type="entry name" value="RmlC-like_jellyroll"/>
</dbReference>
<dbReference type="Gene3D" id="2.60.120.10">
    <property type="entry name" value="Jelly Rolls"/>
    <property type="match status" value="1"/>
</dbReference>
<accession>A0A6B0Z206</accession>
<dbReference type="PANTHER" id="PTHR35848">
    <property type="entry name" value="OXALATE-BINDING PROTEIN"/>
    <property type="match status" value="1"/>
</dbReference>
<dbReference type="InterPro" id="IPR011051">
    <property type="entry name" value="RmlC_Cupin_sf"/>
</dbReference>
<sequence>MNEETVLSASDATVQEFDWGELVWYASGKIGNSATMTFGRAVLKPGHENFRHSHPNCEEILHVLSGQIIHSLEDELFPMGPGDTIVIPANVVHNASNDGDDAAIMTIMFSTPDRQTIVANE</sequence>
<reference evidence="3" key="1">
    <citation type="submission" date="2019-09" db="EMBL/GenBank/DDBJ databases">
        <title>Characterisation of the sponge microbiome using genome-centric metagenomics.</title>
        <authorList>
            <person name="Engelberts J.P."/>
            <person name="Robbins S.J."/>
            <person name="De Goeij J.M."/>
            <person name="Aranda M."/>
            <person name="Bell S.C."/>
            <person name="Webster N.S."/>
        </authorList>
    </citation>
    <scope>NUCLEOTIDE SEQUENCE</scope>
    <source>
        <strain evidence="3">SB0664_bin_27</strain>
    </source>
</reference>